<feature type="compositionally biased region" description="Basic and acidic residues" evidence="1">
    <location>
        <begin position="1"/>
        <end position="21"/>
    </location>
</feature>
<evidence type="ECO:0000313" key="2">
    <source>
        <dbReference type="EMBL" id="CAK9142537.1"/>
    </source>
</evidence>
<dbReference type="Proteomes" id="UP001642360">
    <property type="component" value="Unassembled WGS sequence"/>
</dbReference>
<comment type="caution">
    <text evidence="2">The sequence shown here is derived from an EMBL/GenBank/DDBJ whole genome shotgun (WGS) entry which is preliminary data.</text>
</comment>
<protein>
    <submittedName>
        <fullName evidence="2">Uncharacterized protein</fullName>
    </submittedName>
</protein>
<evidence type="ECO:0000256" key="1">
    <source>
        <dbReference type="SAM" id="MobiDB-lite"/>
    </source>
</evidence>
<accession>A0ABC8RCN3</accession>
<keyword evidence="3" id="KW-1185">Reference proteome</keyword>
<proteinExistence type="predicted"/>
<sequence length="104" mass="10313">MSKGRTLDRGRTPGVSKRELGDTLGADDNAEVSTDDANGGFGGSSGVDGASDTLGAGPHGWFGAGPCDMLGEGARGPGVEKTNIGIEALFGRVVGGVPELVRAV</sequence>
<evidence type="ECO:0000313" key="3">
    <source>
        <dbReference type="Proteomes" id="UP001642360"/>
    </source>
</evidence>
<organism evidence="2 3">
    <name type="scientific">Ilex paraguariensis</name>
    <name type="common">yerba mate</name>
    <dbReference type="NCBI Taxonomy" id="185542"/>
    <lineage>
        <taxon>Eukaryota</taxon>
        <taxon>Viridiplantae</taxon>
        <taxon>Streptophyta</taxon>
        <taxon>Embryophyta</taxon>
        <taxon>Tracheophyta</taxon>
        <taxon>Spermatophyta</taxon>
        <taxon>Magnoliopsida</taxon>
        <taxon>eudicotyledons</taxon>
        <taxon>Gunneridae</taxon>
        <taxon>Pentapetalae</taxon>
        <taxon>asterids</taxon>
        <taxon>campanulids</taxon>
        <taxon>Aquifoliales</taxon>
        <taxon>Aquifoliaceae</taxon>
        <taxon>Ilex</taxon>
    </lineage>
</organism>
<dbReference type="EMBL" id="CAUOFW020001235">
    <property type="protein sequence ID" value="CAK9142537.1"/>
    <property type="molecule type" value="Genomic_DNA"/>
</dbReference>
<dbReference type="AlphaFoldDB" id="A0ABC8RCN3"/>
<name>A0ABC8RCN3_9AQUA</name>
<feature type="region of interest" description="Disordered" evidence="1">
    <location>
        <begin position="1"/>
        <end position="62"/>
    </location>
</feature>
<reference evidence="2 3" key="1">
    <citation type="submission" date="2024-02" db="EMBL/GenBank/DDBJ databases">
        <authorList>
            <person name="Vignale AGUSTIN F."/>
            <person name="Sosa J E."/>
            <person name="Modenutti C."/>
        </authorList>
    </citation>
    <scope>NUCLEOTIDE SEQUENCE [LARGE SCALE GENOMIC DNA]</scope>
</reference>
<gene>
    <name evidence="2" type="ORF">ILEXP_LOCUS10218</name>
</gene>